<evidence type="ECO:0000313" key="2">
    <source>
        <dbReference type="EMBL" id="SEG26427.1"/>
    </source>
</evidence>
<evidence type="ECO:0000313" key="3">
    <source>
        <dbReference type="Proteomes" id="UP000236723"/>
    </source>
</evidence>
<reference evidence="3" key="1">
    <citation type="submission" date="2016-10" db="EMBL/GenBank/DDBJ databases">
        <authorList>
            <person name="Varghese N."/>
            <person name="Submissions S."/>
        </authorList>
    </citation>
    <scope>NUCLEOTIDE SEQUENCE [LARGE SCALE GENOMIC DNA]</scope>
    <source>
        <strain evidence="3">DSM 43163</strain>
    </source>
</reference>
<evidence type="ECO:0000256" key="1">
    <source>
        <dbReference type="SAM" id="MobiDB-lite"/>
    </source>
</evidence>
<dbReference type="Proteomes" id="UP000236723">
    <property type="component" value="Unassembled WGS sequence"/>
</dbReference>
<name>A0A1H5YSF3_9ACTN</name>
<feature type="region of interest" description="Disordered" evidence="1">
    <location>
        <begin position="212"/>
        <end position="234"/>
    </location>
</feature>
<keyword evidence="3" id="KW-1185">Reference proteome</keyword>
<accession>A0A1H5YSF3</accession>
<dbReference type="RefSeq" id="WP_103937607.1">
    <property type="nucleotide sequence ID" value="NZ_FNVO01000004.1"/>
</dbReference>
<dbReference type="EMBL" id="FNVO01000004">
    <property type="protein sequence ID" value="SEG26427.1"/>
    <property type="molecule type" value="Genomic_DNA"/>
</dbReference>
<protein>
    <submittedName>
        <fullName evidence="2">Uncharacterized protein</fullName>
    </submittedName>
</protein>
<gene>
    <name evidence="2" type="ORF">SAMN04489712_104134</name>
</gene>
<dbReference type="OrthoDB" id="3453856at2"/>
<sequence length="293" mass="32316">MISDDTHSACDQVRAWRRAAYTYLRRYAAIGWTMRLGEDGWNLTTPPALNDLPPSKRLRKHARQEAERLSLAHQYLLCPLTTATAVAAGAHLREDRHTHAQTQAGRPNVVDTAGITPPTPFGFVCWQDPCGIGYNLGGAPILACHWGRLPRQEGTWLAWWADGRATLHAIKTTDPAARQDKPWARAASTVGWWTHIGPLYYDYQQLLRPHDLSKAPGKTRHDKADQTDPSSEEGIAAPDVALIYTTVATWQLLNDSATVHLTEYPPSPAEATADLTAGLTPRPLTLAAFPNQP</sequence>
<proteinExistence type="predicted"/>
<organism evidence="2 3">
    <name type="scientific">Thermomonospora echinospora</name>
    <dbReference type="NCBI Taxonomy" id="1992"/>
    <lineage>
        <taxon>Bacteria</taxon>
        <taxon>Bacillati</taxon>
        <taxon>Actinomycetota</taxon>
        <taxon>Actinomycetes</taxon>
        <taxon>Streptosporangiales</taxon>
        <taxon>Thermomonosporaceae</taxon>
        <taxon>Thermomonospora</taxon>
    </lineage>
</organism>
<dbReference type="AlphaFoldDB" id="A0A1H5YSF3"/>